<reference evidence="4" key="2">
    <citation type="submission" date="2022-05" db="EMBL/GenBank/DDBJ databases">
        <authorList>
            <person name="Kim J.-S."/>
            <person name="Lee K."/>
            <person name="Suh M."/>
            <person name="Eom M."/>
            <person name="Kim J.-S."/>
            <person name="Kim D.-S."/>
            <person name="Ko S.-H."/>
            <person name="Shin Y."/>
            <person name="Lee J.-S."/>
        </authorList>
    </citation>
    <scope>NUCLEOTIDE SEQUENCE</scope>
    <source>
        <strain evidence="4">N237</strain>
    </source>
</reference>
<gene>
    <name evidence="4" type="primary">ssb</name>
    <name evidence="4" type="ORF">M6D93_06400</name>
</gene>
<dbReference type="RefSeq" id="WP_249773526.1">
    <property type="nucleotide sequence ID" value="NZ_CP097332.1"/>
</dbReference>
<dbReference type="Proteomes" id="UP001056336">
    <property type="component" value="Chromosome"/>
</dbReference>
<dbReference type="EMBL" id="CP097332">
    <property type="protein sequence ID" value="UQX89630.1"/>
    <property type="molecule type" value="Genomic_DNA"/>
</dbReference>
<evidence type="ECO:0000313" key="4">
    <source>
        <dbReference type="EMBL" id="UQX89630.1"/>
    </source>
</evidence>
<protein>
    <recommendedName>
        <fullName evidence="3">Single-stranded DNA-binding protein</fullName>
    </recommendedName>
</protein>
<evidence type="ECO:0000256" key="2">
    <source>
        <dbReference type="PROSITE-ProRule" id="PRU00252"/>
    </source>
</evidence>
<reference evidence="4" key="1">
    <citation type="journal article" date="2018" name="Int. J. Syst. Evol. Microbiol.">
        <title>Jatrophihabitans telluris sp. nov., isolated from sediment soil of lava forest wetlands and the emended description of the genus Jatrophihabitans.</title>
        <authorList>
            <person name="Lee K.C."/>
            <person name="Suh M.K."/>
            <person name="Eom M.K."/>
            <person name="Kim K.K."/>
            <person name="Kim J.S."/>
            <person name="Kim D.S."/>
            <person name="Ko S.H."/>
            <person name="Shin Y.K."/>
            <person name="Lee J.S."/>
        </authorList>
    </citation>
    <scope>NUCLEOTIDE SEQUENCE</scope>
    <source>
        <strain evidence="4">N237</strain>
    </source>
</reference>
<organism evidence="4 5">
    <name type="scientific">Jatrophihabitans telluris</name>
    <dbReference type="NCBI Taxonomy" id="2038343"/>
    <lineage>
        <taxon>Bacteria</taxon>
        <taxon>Bacillati</taxon>
        <taxon>Actinomycetota</taxon>
        <taxon>Actinomycetes</taxon>
        <taxon>Jatrophihabitantales</taxon>
        <taxon>Jatrophihabitantaceae</taxon>
        <taxon>Jatrophihabitans</taxon>
    </lineage>
</organism>
<dbReference type="Gene3D" id="2.40.50.140">
    <property type="entry name" value="Nucleic acid-binding proteins"/>
    <property type="match status" value="1"/>
</dbReference>
<dbReference type="Pfam" id="PF00436">
    <property type="entry name" value="SSB"/>
    <property type="match status" value="1"/>
</dbReference>
<dbReference type="SUPFAM" id="SSF50249">
    <property type="entry name" value="Nucleic acid-binding proteins"/>
    <property type="match status" value="1"/>
</dbReference>
<dbReference type="InterPro" id="IPR011344">
    <property type="entry name" value="ssDNA-bd"/>
</dbReference>
<dbReference type="InterPro" id="IPR012340">
    <property type="entry name" value="NA-bd_OB-fold"/>
</dbReference>
<dbReference type="NCBIfam" id="TIGR00621">
    <property type="entry name" value="ssb"/>
    <property type="match status" value="1"/>
</dbReference>
<dbReference type="InterPro" id="IPR000424">
    <property type="entry name" value="Primosome_PriB/ssb"/>
</dbReference>
<evidence type="ECO:0000256" key="3">
    <source>
        <dbReference type="RuleBase" id="RU000524"/>
    </source>
</evidence>
<name>A0ABY4R1G6_9ACTN</name>
<dbReference type="GO" id="GO:0003677">
    <property type="term" value="F:DNA binding"/>
    <property type="evidence" value="ECO:0007669"/>
    <property type="project" value="UniProtKB-KW"/>
</dbReference>
<dbReference type="CDD" id="cd04496">
    <property type="entry name" value="SSB_OBF"/>
    <property type="match status" value="1"/>
</dbReference>
<evidence type="ECO:0000256" key="1">
    <source>
        <dbReference type="ARBA" id="ARBA00023125"/>
    </source>
</evidence>
<keyword evidence="1 2" id="KW-0238">DNA-binding</keyword>
<dbReference type="PROSITE" id="PS50935">
    <property type="entry name" value="SSB"/>
    <property type="match status" value="1"/>
</dbReference>
<sequence length="164" mass="17601">MNGTQITVVGNIVDDVVVKPTQNGDSRVAFRVGSTERYQDRETKQWVDGKKLFIGVVCWREQADNVAASLQKGDPVIVVGKLASHQYVRGEENRINFEITAQSVGPDLSRGSATFTKRRRMSGSSMPADADGLPAMYEDESYVAEGDPIGGELVGAGHASAQAG</sequence>
<keyword evidence="5" id="KW-1185">Reference proteome</keyword>
<accession>A0ABY4R1G6</accession>
<evidence type="ECO:0000313" key="5">
    <source>
        <dbReference type="Proteomes" id="UP001056336"/>
    </source>
</evidence>
<proteinExistence type="predicted"/>